<protein>
    <recommendedName>
        <fullName evidence="4 19">Beta-lactamase</fullName>
        <ecNumber evidence="4 19">3.5.2.6</ecNumber>
    </recommendedName>
</protein>
<dbReference type="Gene3D" id="3.30.1390.30">
    <property type="entry name" value="Penicillin-binding protein 2a, domain 3"/>
    <property type="match status" value="1"/>
</dbReference>
<accession>A0A7T0BT73</accession>
<feature type="transmembrane region" description="Helical" evidence="20">
    <location>
        <begin position="20"/>
        <end position="38"/>
    </location>
</feature>
<evidence type="ECO:0000256" key="15">
    <source>
        <dbReference type="ARBA" id="ARBA00023136"/>
    </source>
</evidence>
<evidence type="ECO:0000256" key="13">
    <source>
        <dbReference type="ARBA" id="ARBA00022984"/>
    </source>
</evidence>
<dbReference type="GO" id="GO:0009002">
    <property type="term" value="F:serine-type D-Ala-D-Ala carboxypeptidase activity"/>
    <property type="evidence" value="ECO:0007669"/>
    <property type="project" value="InterPro"/>
</dbReference>
<reference evidence="23 24" key="1">
    <citation type="submission" date="2020-02" db="EMBL/GenBank/DDBJ databases">
        <title>Genomic and physiological characterization of two novel Nitrospinaceae genera.</title>
        <authorList>
            <person name="Mueller A.J."/>
            <person name="Jung M.-Y."/>
            <person name="Strachan C.R."/>
            <person name="Herbold C.W."/>
            <person name="Kirkegaard R.H."/>
            <person name="Daims H."/>
        </authorList>
    </citation>
    <scope>NUCLEOTIDE SEQUENCE [LARGE SCALE GENOMIC DNA]</scope>
    <source>
        <strain evidence="23">EB</strain>
    </source>
</reference>
<dbReference type="SUPFAM" id="SSF56601">
    <property type="entry name" value="beta-lactamase/transpeptidase-like"/>
    <property type="match status" value="1"/>
</dbReference>
<evidence type="ECO:0000313" key="24">
    <source>
        <dbReference type="Proteomes" id="UP000594688"/>
    </source>
</evidence>
<comment type="subcellular location">
    <subcellularLocation>
        <location evidence="2">Cell membrane</location>
    </subcellularLocation>
    <subcellularLocation>
        <location evidence="1">Membrane</location>
        <topology evidence="1">Single-pass membrane protein</topology>
    </subcellularLocation>
</comment>
<evidence type="ECO:0000259" key="21">
    <source>
        <dbReference type="Pfam" id="PF00905"/>
    </source>
</evidence>
<feature type="domain" description="Penicillin-binding protein transpeptidase" evidence="21">
    <location>
        <begin position="266"/>
        <end position="603"/>
    </location>
</feature>
<keyword evidence="6" id="KW-0997">Cell inner membrane</keyword>
<evidence type="ECO:0000256" key="8">
    <source>
        <dbReference type="ARBA" id="ARBA00022670"/>
    </source>
</evidence>
<evidence type="ECO:0000256" key="14">
    <source>
        <dbReference type="ARBA" id="ARBA00022989"/>
    </source>
</evidence>
<dbReference type="PANTHER" id="PTHR30627:SF2">
    <property type="entry name" value="PEPTIDOGLYCAN D,D-TRANSPEPTIDASE MRDA"/>
    <property type="match status" value="1"/>
</dbReference>
<dbReference type="Pfam" id="PF03717">
    <property type="entry name" value="PBP_dimer"/>
    <property type="match status" value="1"/>
</dbReference>
<dbReference type="KEGG" id="nli:G3M70_00735"/>
<dbReference type="InterPro" id="IPR012338">
    <property type="entry name" value="Beta-lactam/transpept-like"/>
</dbReference>
<keyword evidence="13" id="KW-0573">Peptidoglycan synthesis</keyword>
<proteinExistence type="inferred from homology"/>
<dbReference type="Gene3D" id="3.40.710.10">
    <property type="entry name" value="DD-peptidase/beta-lactamase superfamily"/>
    <property type="match status" value="1"/>
</dbReference>
<dbReference type="Pfam" id="PF00905">
    <property type="entry name" value="Transpeptidase"/>
    <property type="match status" value="1"/>
</dbReference>
<dbReference type="GO" id="GO:0071972">
    <property type="term" value="F:peptidoglycan L,D-transpeptidase activity"/>
    <property type="evidence" value="ECO:0007669"/>
    <property type="project" value="TreeGrafter"/>
</dbReference>
<evidence type="ECO:0000256" key="5">
    <source>
        <dbReference type="ARBA" id="ARBA00022475"/>
    </source>
</evidence>
<feature type="domain" description="Penicillin-binding protein dimerisation" evidence="22">
    <location>
        <begin position="61"/>
        <end position="229"/>
    </location>
</feature>
<comment type="catalytic activity">
    <reaction evidence="19">
        <text>a beta-lactam + H2O = a substituted beta-amino acid</text>
        <dbReference type="Rhea" id="RHEA:20401"/>
        <dbReference type="ChEBI" id="CHEBI:15377"/>
        <dbReference type="ChEBI" id="CHEBI:35627"/>
        <dbReference type="ChEBI" id="CHEBI:140347"/>
        <dbReference type="EC" id="3.5.2.6"/>
    </reaction>
</comment>
<evidence type="ECO:0000256" key="1">
    <source>
        <dbReference type="ARBA" id="ARBA00004167"/>
    </source>
</evidence>
<comment type="similarity">
    <text evidence="3 19">Belongs to the class-D beta-lactamase family.</text>
</comment>
<dbReference type="GO" id="GO:0046677">
    <property type="term" value="P:response to antibiotic"/>
    <property type="evidence" value="ECO:0007669"/>
    <property type="project" value="UniProtKB-UniRule"/>
</dbReference>
<organism evidence="23 24">
    <name type="scientific">Candidatus Nitronauta litoralis</name>
    <dbReference type="NCBI Taxonomy" id="2705533"/>
    <lineage>
        <taxon>Bacteria</taxon>
        <taxon>Pseudomonadati</taxon>
        <taxon>Nitrospinota/Tectimicrobiota group</taxon>
        <taxon>Nitrospinota</taxon>
        <taxon>Nitrospinia</taxon>
        <taxon>Nitrospinales</taxon>
        <taxon>Nitrospinaceae</taxon>
        <taxon>Candidatus Nitronauta</taxon>
    </lineage>
</organism>
<evidence type="ECO:0000259" key="22">
    <source>
        <dbReference type="Pfam" id="PF03717"/>
    </source>
</evidence>
<evidence type="ECO:0000256" key="9">
    <source>
        <dbReference type="ARBA" id="ARBA00022692"/>
    </source>
</evidence>
<name>A0A7T0BT73_9BACT</name>
<keyword evidence="17" id="KW-0961">Cell wall biogenesis/degradation</keyword>
<keyword evidence="15 20" id="KW-0472">Membrane</keyword>
<feature type="modified residue" description="N6-carboxylysine" evidence="18">
    <location>
        <position position="328"/>
    </location>
</feature>
<evidence type="ECO:0000256" key="2">
    <source>
        <dbReference type="ARBA" id="ARBA00004236"/>
    </source>
</evidence>
<evidence type="ECO:0000256" key="19">
    <source>
        <dbReference type="RuleBase" id="RU361140"/>
    </source>
</evidence>
<dbReference type="AlphaFoldDB" id="A0A7T0BT73"/>
<dbReference type="InterPro" id="IPR050515">
    <property type="entry name" value="Beta-lactam/transpept"/>
</dbReference>
<keyword evidence="11 19" id="KW-0378">Hydrolase</keyword>
<dbReference type="Gene3D" id="3.90.1310.10">
    <property type="entry name" value="Penicillin-binding protein 2a (Domain 2)"/>
    <property type="match status" value="1"/>
</dbReference>
<evidence type="ECO:0000256" key="18">
    <source>
        <dbReference type="PIRSR" id="PIRSR602137-50"/>
    </source>
</evidence>
<dbReference type="GO" id="GO:0009252">
    <property type="term" value="P:peptidoglycan biosynthetic process"/>
    <property type="evidence" value="ECO:0007669"/>
    <property type="project" value="UniProtKB-KW"/>
</dbReference>
<keyword evidence="9 20" id="KW-0812">Transmembrane</keyword>
<dbReference type="GO" id="GO:0008800">
    <property type="term" value="F:beta-lactamase activity"/>
    <property type="evidence" value="ECO:0007669"/>
    <property type="project" value="UniProtKB-UniRule"/>
</dbReference>
<dbReference type="InterPro" id="IPR005311">
    <property type="entry name" value="PBP_dimer"/>
</dbReference>
<dbReference type="GO" id="GO:0071555">
    <property type="term" value="P:cell wall organization"/>
    <property type="evidence" value="ECO:0007669"/>
    <property type="project" value="UniProtKB-KW"/>
</dbReference>
<dbReference type="InterPro" id="IPR036138">
    <property type="entry name" value="PBP_dimer_sf"/>
</dbReference>
<keyword evidence="16 19" id="KW-0046">Antibiotic resistance</keyword>
<dbReference type="GO" id="GO:0006508">
    <property type="term" value="P:proteolysis"/>
    <property type="evidence" value="ECO:0007669"/>
    <property type="project" value="UniProtKB-KW"/>
</dbReference>
<dbReference type="NCBIfam" id="TIGR03423">
    <property type="entry name" value="pbp2_mrdA"/>
    <property type="match status" value="1"/>
</dbReference>
<dbReference type="InterPro" id="IPR002137">
    <property type="entry name" value="Beta-lactam_class-D_AS"/>
</dbReference>
<gene>
    <name evidence="23" type="primary">mrdA</name>
    <name evidence="23" type="ORF">G3M70_00735</name>
</gene>
<feature type="active site" description="Acyl-ester intermediate" evidence="18">
    <location>
        <position position="325"/>
    </location>
</feature>
<keyword evidence="10" id="KW-0732">Signal</keyword>
<keyword evidence="12" id="KW-0133">Cell shape</keyword>
<dbReference type="PANTHER" id="PTHR30627">
    <property type="entry name" value="PEPTIDOGLYCAN D,D-TRANSPEPTIDASE"/>
    <property type="match status" value="1"/>
</dbReference>
<evidence type="ECO:0000256" key="17">
    <source>
        <dbReference type="ARBA" id="ARBA00023316"/>
    </source>
</evidence>
<dbReference type="InterPro" id="IPR001460">
    <property type="entry name" value="PCN-bd_Tpept"/>
</dbReference>
<dbReference type="GO" id="GO:0008658">
    <property type="term" value="F:penicillin binding"/>
    <property type="evidence" value="ECO:0007669"/>
    <property type="project" value="InterPro"/>
</dbReference>
<dbReference type="GO" id="GO:0017001">
    <property type="term" value="P:antibiotic catabolic process"/>
    <property type="evidence" value="ECO:0007669"/>
    <property type="project" value="InterPro"/>
</dbReference>
<keyword evidence="8" id="KW-0645">Protease</keyword>
<dbReference type="Proteomes" id="UP000594688">
    <property type="component" value="Chromosome"/>
</dbReference>
<dbReference type="SUPFAM" id="SSF56519">
    <property type="entry name" value="Penicillin binding protein dimerisation domain"/>
    <property type="match status" value="1"/>
</dbReference>
<evidence type="ECO:0000256" key="7">
    <source>
        <dbReference type="ARBA" id="ARBA00022645"/>
    </source>
</evidence>
<evidence type="ECO:0000256" key="20">
    <source>
        <dbReference type="SAM" id="Phobius"/>
    </source>
</evidence>
<keyword evidence="14 20" id="KW-1133">Transmembrane helix</keyword>
<evidence type="ECO:0000256" key="12">
    <source>
        <dbReference type="ARBA" id="ARBA00022960"/>
    </source>
</evidence>
<dbReference type="EC" id="3.5.2.6" evidence="4 19"/>
<dbReference type="GO" id="GO:0008360">
    <property type="term" value="P:regulation of cell shape"/>
    <property type="evidence" value="ECO:0007669"/>
    <property type="project" value="UniProtKB-KW"/>
</dbReference>
<evidence type="ECO:0000313" key="23">
    <source>
        <dbReference type="EMBL" id="QPJ60491.1"/>
    </source>
</evidence>
<keyword evidence="7 23" id="KW-0121">Carboxypeptidase</keyword>
<evidence type="ECO:0000256" key="3">
    <source>
        <dbReference type="ARBA" id="ARBA00007898"/>
    </source>
</evidence>
<dbReference type="EMBL" id="CP048685">
    <property type="protein sequence ID" value="QPJ60491.1"/>
    <property type="molecule type" value="Genomic_DNA"/>
</dbReference>
<dbReference type="GO" id="GO:0005886">
    <property type="term" value="C:plasma membrane"/>
    <property type="evidence" value="ECO:0007669"/>
    <property type="project" value="UniProtKB-SubCell"/>
</dbReference>
<evidence type="ECO:0000256" key="6">
    <source>
        <dbReference type="ARBA" id="ARBA00022519"/>
    </source>
</evidence>
<keyword evidence="5" id="KW-1003">Cell membrane</keyword>
<evidence type="ECO:0000256" key="11">
    <source>
        <dbReference type="ARBA" id="ARBA00022801"/>
    </source>
</evidence>
<dbReference type="InterPro" id="IPR017790">
    <property type="entry name" value="Penicillin-binding_protein_2"/>
</dbReference>
<dbReference type="PROSITE" id="PS00337">
    <property type="entry name" value="BETA_LACTAMASE_D"/>
    <property type="match status" value="1"/>
</dbReference>
<evidence type="ECO:0000256" key="16">
    <source>
        <dbReference type="ARBA" id="ARBA00023251"/>
    </source>
</evidence>
<evidence type="ECO:0000256" key="4">
    <source>
        <dbReference type="ARBA" id="ARBA00012865"/>
    </source>
</evidence>
<dbReference type="FunFam" id="3.40.710.10:FF:000024">
    <property type="entry name" value="Penicillin-binding protein 2"/>
    <property type="match status" value="1"/>
</dbReference>
<evidence type="ECO:0000256" key="10">
    <source>
        <dbReference type="ARBA" id="ARBA00022729"/>
    </source>
</evidence>
<sequence length="634" mass="71219">MANYLYSADVSEGVRKKIRIFVILVVLCFIILWTRVWFLQILKGEAFKGQSENNRVRMVSLPAYRGKILDRNGETLVSIRPSFNLYITPEDTQDLDNTLTYLSSQVTLEKDVLMKEIERAAPFQNILVKRDLPWKQIAFVEENNRLLPGVHLKVEPLRDYVHKDLAAHVLGYLGEVTRSGLEGKGKEDYSPGDLIGKKGMELLFEDQLRGQKGYKEVEVDVAGRELETLRMLPPQSGNNLTLTLDIRLQRLAESLMTGTEEEPKRGSVVLMKVQTGEVLAMVSQPSFDPNRFASGISRSDWRGLSLNKNHPLQNRAIDGQYPPGSTFKVVTALAGLEENIVTPETRIYCPGSFRLGRGFYRCWKRGGHGHVDLHDALVQSCDVYFYTVGHRLGIDTLAKYARKMGLGSLTGIFLTGEKPGLVPTSQWKLNARKEPWQPGETISVSIGQGFNLTTPIQQARLIGTVANGGMVLRPYLIQKVTDNQGRTLKENLPQILYRIDANKNYFEKIREGLLGVVNEPRGTGRRARLKNIQVAGKTGTAQVVRMKTYESEGEKGEIPYEFRDHAWFFAFAPYEEPEVAVAVIVEHGGHGGAAAAPIAKELFSEYFKHYPRPTVEQNVTSMAINQNVQNNIQE</sequence>